<evidence type="ECO:0000313" key="1">
    <source>
        <dbReference type="EMBL" id="CUP11786.1"/>
    </source>
</evidence>
<reference evidence="1 2" key="1">
    <citation type="submission" date="2015-09" db="EMBL/GenBank/DDBJ databases">
        <authorList>
            <consortium name="Pathogen Informatics"/>
        </authorList>
    </citation>
    <scope>NUCLEOTIDE SEQUENCE [LARGE SCALE GENOMIC DNA]</scope>
    <source>
        <strain evidence="1 2">2789STDY5834898</strain>
    </source>
</reference>
<evidence type="ECO:0000313" key="2">
    <source>
        <dbReference type="Proteomes" id="UP000095766"/>
    </source>
</evidence>
<name>A0A174KMQ9_BACUN</name>
<organism evidence="1 2">
    <name type="scientific">Bacteroides uniformis</name>
    <dbReference type="NCBI Taxonomy" id="820"/>
    <lineage>
        <taxon>Bacteria</taxon>
        <taxon>Pseudomonadati</taxon>
        <taxon>Bacteroidota</taxon>
        <taxon>Bacteroidia</taxon>
        <taxon>Bacteroidales</taxon>
        <taxon>Bacteroidaceae</taxon>
        <taxon>Bacteroides</taxon>
    </lineage>
</organism>
<sequence length="87" mass="10369">MCNIFQVAFVKYNERCPDEQAEKMANLTKYGTYNTKHIWMLRYGMSFEDIELLEDYIESIDERGIIVMQEFSNLPQKVKGCIDRFVE</sequence>
<protein>
    <submittedName>
        <fullName evidence="1">Uncharacterized protein</fullName>
    </submittedName>
</protein>
<gene>
    <name evidence="1" type="ORF">ERS852510_00880</name>
</gene>
<accession>A0A174KMQ9</accession>
<dbReference type="AlphaFoldDB" id="A0A174KMQ9"/>
<dbReference type="EMBL" id="CZAO01000003">
    <property type="protein sequence ID" value="CUP11786.1"/>
    <property type="molecule type" value="Genomic_DNA"/>
</dbReference>
<proteinExistence type="predicted"/>
<dbReference type="Proteomes" id="UP000095766">
    <property type="component" value="Unassembled WGS sequence"/>
</dbReference>